<organism evidence="4 5">
    <name type="scientific">Protea cynaroides</name>
    <dbReference type="NCBI Taxonomy" id="273540"/>
    <lineage>
        <taxon>Eukaryota</taxon>
        <taxon>Viridiplantae</taxon>
        <taxon>Streptophyta</taxon>
        <taxon>Embryophyta</taxon>
        <taxon>Tracheophyta</taxon>
        <taxon>Spermatophyta</taxon>
        <taxon>Magnoliopsida</taxon>
        <taxon>Proteales</taxon>
        <taxon>Proteaceae</taxon>
        <taxon>Protea</taxon>
    </lineage>
</organism>
<evidence type="ECO:0000259" key="3">
    <source>
        <dbReference type="PROSITE" id="PS50846"/>
    </source>
</evidence>
<evidence type="ECO:0000256" key="1">
    <source>
        <dbReference type="ARBA" id="ARBA00022723"/>
    </source>
</evidence>
<feature type="region of interest" description="Disordered" evidence="2">
    <location>
        <begin position="76"/>
        <end position="101"/>
    </location>
</feature>
<dbReference type="AlphaFoldDB" id="A0A9Q0HI34"/>
<dbReference type="PROSITE" id="PS50846">
    <property type="entry name" value="HMA_2"/>
    <property type="match status" value="1"/>
</dbReference>
<dbReference type="GO" id="GO:0046872">
    <property type="term" value="F:metal ion binding"/>
    <property type="evidence" value="ECO:0007669"/>
    <property type="project" value="UniProtKB-KW"/>
</dbReference>
<accession>A0A9Q0HI34</accession>
<dbReference type="InterPro" id="IPR006121">
    <property type="entry name" value="HMA_dom"/>
</dbReference>
<protein>
    <recommendedName>
        <fullName evidence="3">HMA domain-containing protein</fullName>
    </recommendedName>
</protein>
<sequence>MEDERDGQDKAIVLEFRISMHCKACERTVAKTISKIKGVEKFKTDMTKHKVTVTGRFNPKKVLKKLKKKTGKRVEIVEDKGGSKGGDVSGKGDSPKQGSNPLTFAEWDQCVMFEMFSDENPNACLIM</sequence>
<dbReference type="Proteomes" id="UP001141806">
    <property type="component" value="Unassembled WGS sequence"/>
</dbReference>
<evidence type="ECO:0000313" key="5">
    <source>
        <dbReference type="Proteomes" id="UP001141806"/>
    </source>
</evidence>
<dbReference type="EMBL" id="JAMYWD010000007">
    <property type="protein sequence ID" value="KAJ4965095.1"/>
    <property type="molecule type" value="Genomic_DNA"/>
</dbReference>
<dbReference type="Pfam" id="PF00403">
    <property type="entry name" value="HMA"/>
    <property type="match status" value="1"/>
</dbReference>
<evidence type="ECO:0000256" key="2">
    <source>
        <dbReference type="SAM" id="MobiDB-lite"/>
    </source>
</evidence>
<evidence type="ECO:0000313" key="4">
    <source>
        <dbReference type="EMBL" id="KAJ4965095.1"/>
    </source>
</evidence>
<comment type="caution">
    <text evidence="4">The sequence shown here is derived from an EMBL/GenBank/DDBJ whole genome shotgun (WGS) entry which is preliminary data.</text>
</comment>
<dbReference type="SUPFAM" id="SSF55008">
    <property type="entry name" value="HMA, heavy metal-associated domain"/>
    <property type="match status" value="1"/>
</dbReference>
<dbReference type="OrthoDB" id="1927097at2759"/>
<feature type="domain" description="HMA" evidence="3">
    <location>
        <begin position="11"/>
        <end position="75"/>
    </location>
</feature>
<name>A0A9Q0HI34_9MAGN</name>
<dbReference type="InterPro" id="IPR036163">
    <property type="entry name" value="HMA_dom_sf"/>
</dbReference>
<reference evidence="4" key="1">
    <citation type="journal article" date="2023" name="Plant J.">
        <title>The genome of the king protea, Protea cynaroides.</title>
        <authorList>
            <person name="Chang J."/>
            <person name="Duong T.A."/>
            <person name="Schoeman C."/>
            <person name="Ma X."/>
            <person name="Roodt D."/>
            <person name="Barker N."/>
            <person name="Li Z."/>
            <person name="Van de Peer Y."/>
            <person name="Mizrachi E."/>
        </authorList>
    </citation>
    <scope>NUCLEOTIDE SEQUENCE</scope>
    <source>
        <tissue evidence="4">Young leaves</tissue>
    </source>
</reference>
<keyword evidence="1" id="KW-0479">Metal-binding</keyword>
<gene>
    <name evidence="4" type="ORF">NE237_016944</name>
</gene>
<dbReference type="CDD" id="cd00371">
    <property type="entry name" value="HMA"/>
    <property type="match status" value="1"/>
</dbReference>
<dbReference type="Gene3D" id="3.30.70.100">
    <property type="match status" value="1"/>
</dbReference>
<keyword evidence="5" id="KW-1185">Reference proteome</keyword>
<dbReference type="PANTHER" id="PTHR22814">
    <property type="entry name" value="COPPER TRANSPORT PROTEIN ATOX1-RELATED"/>
    <property type="match status" value="1"/>
</dbReference>
<proteinExistence type="predicted"/>
<dbReference type="PANTHER" id="PTHR22814:SF311">
    <property type="entry name" value="OS04G0502000 PROTEIN"/>
    <property type="match status" value="1"/>
</dbReference>